<reference evidence="4" key="3">
    <citation type="submission" date="2023-05" db="EMBL/GenBank/DDBJ databases">
        <authorList>
            <person name="Smith C.H."/>
        </authorList>
    </citation>
    <scope>NUCLEOTIDE SEQUENCE</scope>
    <source>
        <strain evidence="4">CHS0354</strain>
        <tissue evidence="4">Mantle</tissue>
    </source>
</reference>
<evidence type="ECO:0000313" key="4">
    <source>
        <dbReference type="EMBL" id="KAK3603539.1"/>
    </source>
</evidence>
<feature type="transmembrane region" description="Helical" evidence="2">
    <location>
        <begin position="240"/>
        <end position="264"/>
    </location>
</feature>
<keyword evidence="2" id="KW-0812">Transmembrane</keyword>
<feature type="signal peptide" evidence="3">
    <location>
        <begin position="1"/>
        <end position="23"/>
    </location>
</feature>
<name>A0AAE0W749_9BIVA</name>
<organism evidence="4 5">
    <name type="scientific">Potamilus streckersoni</name>
    <dbReference type="NCBI Taxonomy" id="2493646"/>
    <lineage>
        <taxon>Eukaryota</taxon>
        <taxon>Metazoa</taxon>
        <taxon>Spiralia</taxon>
        <taxon>Lophotrochozoa</taxon>
        <taxon>Mollusca</taxon>
        <taxon>Bivalvia</taxon>
        <taxon>Autobranchia</taxon>
        <taxon>Heteroconchia</taxon>
        <taxon>Palaeoheterodonta</taxon>
        <taxon>Unionida</taxon>
        <taxon>Unionoidea</taxon>
        <taxon>Unionidae</taxon>
        <taxon>Ambleminae</taxon>
        <taxon>Lampsilini</taxon>
        <taxon>Potamilus</taxon>
    </lineage>
</organism>
<protein>
    <recommendedName>
        <fullName evidence="6">Allorecognition 1</fullName>
    </recommendedName>
</protein>
<feature type="chain" id="PRO_5042094710" description="Allorecognition 1" evidence="3">
    <location>
        <begin position="24"/>
        <end position="318"/>
    </location>
</feature>
<evidence type="ECO:0000256" key="2">
    <source>
        <dbReference type="SAM" id="Phobius"/>
    </source>
</evidence>
<accession>A0AAE0W749</accession>
<evidence type="ECO:0008006" key="6">
    <source>
        <dbReference type="Google" id="ProtNLM"/>
    </source>
</evidence>
<reference evidence="4" key="1">
    <citation type="journal article" date="2021" name="Genome Biol. Evol.">
        <title>A High-Quality Reference Genome for a Parasitic Bivalve with Doubly Uniparental Inheritance (Bivalvia: Unionida).</title>
        <authorList>
            <person name="Smith C.H."/>
        </authorList>
    </citation>
    <scope>NUCLEOTIDE SEQUENCE</scope>
    <source>
        <strain evidence="4">CHS0354</strain>
    </source>
</reference>
<keyword evidence="2" id="KW-0472">Membrane</keyword>
<keyword evidence="5" id="KW-1185">Reference proteome</keyword>
<evidence type="ECO:0000256" key="3">
    <source>
        <dbReference type="SAM" id="SignalP"/>
    </source>
</evidence>
<dbReference type="AlphaFoldDB" id="A0AAE0W749"/>
<feature type="compositionally biased region" description="Polar residues" evidence="1">
    <location>
        <begin position="194"/>
        <end position="207"/>
    </location>
</feature>
<dbReference type="Proteomes" id="UP001195483">
    <property type="component" value="Unassembled WGS sequence"/>
</dbReference>
<sequence>MKSIILVSFLVVTLLHEVKICKACVADTSTKAIAMCTVGSVTGSSILLTTAYVSVNTCVCTIEANSGPFFIVNTDQPASPDCGSRIDITNNNESISTTFQCQQQYLYQFVGVSISLGEITLHKQSNGTEDDIRYCLLFSGPAITITCYGTDSQPSTTSTTKTTTTTTVRSSTTTSATKIPTTVGIISTSATTTTQKPLSKSLPTSSDTSKHTTELTWGTTNRQGDNADIIVGRKDRDLDIVLIVAPILGLLCVTAVVIIVIFLCRRNARKRQMEEDERNDSYANLSNDREGNSNYEALNNMQILSVPVDKVMYENVTS</sequence>
<gene>
    <name evidence="4" type="ORF">CHS0354_027961</name>
</gene>
<keyword evidence="2" id="KW-1133">Transmembrane helix</keyword>
<proteinExistence type="predicted"/>
<feature type="region of interest" description="Disordered" evidence="1">
    <location>
        <begin position="151"/>
        <end position="173"/>
    </location>
</feature>
<keyword evidence="3" id="KW-0732">Signal</keyword>
<feature type="region of interest" description="Disordered" evidence="1">
    <location>
        <begin position="194"/>
        <end position="219"/>
    </location>
</feature>
<dbReference type="EMBL" id="JAEAOA010001690">
    <property type="protein sequence ID" value="KAK3603539.1"/>
    <property type="molecule type" value="Genomic_DNA"/>
</dbReference>
<reference evidence="4" key="2">
    <citation type="journal article" date="2021" name="Genome Biol. Evol.">
        <title>Developing a high-quality reference genome for a parasitic bivalve with doubly uniparental inheritance (Bivalvia: Unionida).</title>
        <authorList>
            <person name="Smith C.H."/>
        </authorList>
    </citation>
    <scope>NUCLEOTIDE SEQUENCE</scope>
    <source>
        <strain evidence="4">CHS0354</strain>
        <tissue evidence="4">Mantle</tissue>
    </source>
</reference>
<comment type="caution">
    <text evidence="4">The sequence shown here is derived from an EMBL/GenBank/DDBJ whole genome shotgun (WGS) entry which is preliminary data.</text>
</comment>
<evidence type="ECO:0000256" key="1">
    <source>
        <dbReference type="SAM" id="MobiDB-lite"/>
    </source>
</evidence>
<evidence type="ECO:0000313" key="5">
    <source>
        <dbReference type="Proteomes" id="UP001195483"/>
    </source>
</evidence>